<evidence type="ECO:0000256" key="5">
    <source>
        <dbReference type="SAM" id="MobiDB-lite"/>
    </source>
</evidence>
<dbReference type="Gene3D" id="1.20.1250.20">
    <property type="entry name" value="MFS general substrate transporter like domains"/>
    <property type="match status" value="1"/>
</dbReference>
<sequence length="540" mass="57993">MDGESSPLLGGTPTPTLHDSDSDSYNSQDPRASVSWLIPVVVMATLSTALTTRSRNVFFRQLVCEDIGGLPSTPDPTLLQINEQALAAAGSRLDCSSSLYSSGLLSINLISMIATCVLSALSTGWWSRLGDAYGRRYVLMVPVIGSIISNLIFVSVAGNPALEGLAQPCIFVGLLLEGFFGGSATFSGAVHAYAADVSFAGSWSTVFSVLQGLLILCTVLGNWIGLGTDLFRPFLSFGISAAIAAGNLTFIFFFLPESLPEEFQLAQPLKMVFKDIKSSIYSTVFGNGHRLAFFALALFLYSLTSSAESFHLLFVLHGDQAVPTPFSPSLFASLSILGRMATFFGIFPAMLYLLQRRSPLSLATSTKNYFLSVMAIDGPAARYSVAADFLSQLLIIFVPAHSAGFFALALMTPLTVGIKPALYSLSAVHSEILGRASRRGALFGALSVVGMVGDTLSYVMYVSAYHVLWESFAKAAFMLTAALLALVAIFLWPGEPERGPRDAPERIRIIISDSEAVDQDPSTFSPVYRRHGTNHGQDRQ</sequence>
<feature type="transmembrane region" description="Helical" evidence="6">
    <location>
        <begin position="234"/>
        <end position="255"/>
    </location>
</feature>
<feature type="transmembrane region" description="Helical" evidence="6">
    <location>
        <begin position="440"/>
        <end position="460"/>
    </location>
</feature>
<feature type="compositionally biased region" description="Polar residues" evidence="5">
    <location>
        <begin position="13"/>
        <end position="26"/>
    </location>
</feature>
<keyword evidence="2 6" id="KW-0812">Transmembrane</keyword>
<dbReference type="InterPro" id="IPR036259">
    <property type="entry name" value="MFS_trans_sf"/>
</dbReference>
<feature type="transmembrane region" description="Helical" evidence="6">
    <location>
        <begin position="102"/>
        <end position="125"/>
    </location>
</feature>
<feature type="transmembrane region" description="Helical" evidence="6">
    <location>
        <begin position="472"/>
        <end position="492"/>
    </location>
</feature>
<proteinExistence type="predicted"/>
<gene>
    <name evidence="7" type="ORF">B0H15DRAFT_808471</name>
</gene>
<dbReference type="PANTHER" id="PTHR23507">
    <property type="entry name" value="ZGC:174356"/>
    <property type="match status" value="1"/>
</dbReference>
<evidence type="ECO:0000256" key="3">
    <source>
        <dbReference type="ARBA" id="ARBA00022989"/>
    </source>
</evidence>
<name>A0AAD6UIF8_9AGAR</name>
<evidence type="ECO:0000256" key="1">
    <source>
        <dbReference type="ARBA" id="ARBA00004141"/>
    </source>
</evidence>
<comment type="caution">
    <text evidence="7">The sequence shown here is derived from an EMBL/GenBank/DDBJ whole genome shotgun (WGS) entry which is preliminary data.</text>
</comment>
<evidence type="ECO:0000256" key="6">
    <source>
        <dbReference type="SAM" id="Phobius"/>
    </source>
</evidence>
<keyword evidence="3 6" id="KW-1133">Transmembrane helix</keyword>
<evidence type="ECO:0000313" key="8">
    <source>
        <dbReference type="Proteomes" id="UP001222325"/>
    </source>
</evidence>
<dbReference type="AlphaFoldDB" id="A0AAD6UIF8"/>
<feature type="transmembrane region" description="Helical" evidence="6">
    <location>
        <begin position="34"/>
        <end position="52"/>
    </location>
</feature>
<feature type="region of interest" description="Disordered" evidence="5">
    <location>
        <begin position="513"/>
        <end position="540"/>
    </location>
</feature>
<feature type="transmembrane region" description="Helical" evidence="6">
    <location>
        <begin position="137"/>
        <end position="157"/>
    </location>
</feature>
<feature type="transmembrane region" description="Helical" evidence="6">
    <location>
        <begin position="291"/>
        <end position="316"/>
    </location>
</feature>
<feature type="transmembrane region" description="Helical" evidence="6">
    <location>
        <begin position="328"/>
        <end position="354"/>
    </location>
</feature>
<feature type="region of interest" description="Disordered" evidence="5">
    <location>
        <begin position="1"/>
        <end position="26"/>
    </location>
</feature>
<dbReference type="GO" id="GO:0016020">
    <property type="term" value="C:membrane"/>
    <property type="evidence" value="ECO:0007669"/>
    <property type="project" value="UniProtKB-SubCell"/>
</dbReference>
<accession>A0AAD6UIF8</accession>
<dbReference type="Proteomes" id="UP001222325">
    <property type="component" value="Unassembled WGS sequence"/>
</dbReference>
<reference evidence="7" key="1">
    <citation type="submission" date="2023-03" db="EMBL/GenBank/DDBJ databases">
        <title>Massive genome expansion in bonnet fungi (Mycena s.s.) driven by repeated elements and novel gene families across ecological guilds.</title>
        <authorList>
            <consortium name="Lawrence Berkeley National Laboratory"/>
            <person name="Harder C.B."/>
            <person name="Miyauchi S."/>
            <person name="Viragh M."/>
            <person name="Kuo A."/>
            <person name="Thoen E."/>
            <person name="Andreopoulos B."/>
            <person name="Lu D."/>
            <person name="Skrede I."/>
            <person name="Drula E."/>
            <person name="Henrissat B."/>
            <person name="Morin E."/>
            <person name="Kohler A."/>
            <person name="Barry K."/>
            <person name="LaButti K."/>
            <person name="Morin E."/>
            <person name="Salamov A."/>
            <person name="Lipzen A."/>
            <person name="Mereny Z."/>
            <person name="Hegedus B."/>
            <person name="Baldrian P."/>
            <person name="Stursova M."/>
            <person name="Weitz H."/>
            <person name="Taylor A."/>
            <person name="Grigoriev I.V."/>
            <person name="Nagy L.G."/>
            <person name="Martin F."/>
            <person name="Kauserud H."/>
        </authorList>
    </citation>
    <scope>NUCLEOTIDE SEQUENCE</scope>
    <source>
        <strain evidence="7">CBHHK173m</strain>
    </source>
</reference>
<keyword evidence="4 6" id="KW-0472">Membrane</keyword>
<feature type="transmembrane region" description="Helical" evidence="6">
    <location>
        <begin position="206"/>
        <end position="227"/>
    </location>
</feature>
<evidence type="ECO:0008006" key="9">
    <source>
        <dbReference type="Google" id="ProtNLM"/>
    </source>
</evidence>
<keyword evidence="8" id="KW-1185">Reference proteome</keyword>
<dbReference type="SUPFAM" id="SSF103473">
    <property type="entry name" value="MFS general substrate transporter"/>
    <property type="match status" value="1"/>
</dbReference>
<evidence type="ECO:0000256" key="2">
    <source>
        <dbReference type="ARBA" id="ARBA00022692"/>
    </source>
</evidence>
<feature type="transmembrane region" description="Helical" evidence="6">
    <location>
        <begin position="169"/>
        <end position="194"/>
    </location>
</feature>
<dbReference type="GO" id="GO:0022857">
    <property type="term" value="F:transmembrane transporter activity"/>
    <property type="evidence" value="ECO:0007669"/>
    <property type="project" value="TreeGrafter"/>
</dbReference>
<organism evidence="7 8">
    <name type="scientific">Mycena belliarum</name>
    <dbReference type="NCBI Taxonomy" id="1033014"/>
    <lineage>
        <taxon>Eukaryota</taxon>
        <taxon>Fungi</taxon>
        <taxon>Dikarya</taxon>
        <taxon>Basidiomycota</taxon>
        <taxon>Agaricomycotina</taxon>
        <taxon>Agaricomycetes</taxon>
        <taxon>Agaricomycetidae</taxon>
        <taxon>Agaricales</taxon>
        <taxon>Marasmiineae</taxon>
        <taxon>Mycenaceae</taxon>
        <taxon>Mycena</taxon>
    </lineage>
</organism>
<evidence type="ECO:0000313" key="7">
    <source>
        <dbReference type="EMBL" id="KAJ7104095.1"/>
    </source>
</evidence>
<dbReference type="EMBL" id="JARJCN010000001">
    <property type="protein sequence ID" value="KAJ7104095.1"/>
    <property type="molecule type" value="Genomic_DNA"/>
</dbReference>
<dbReference type="PANTHER" id="PTHR23507:SF1">
    <property type="entry name" value="FI18259P1-RELATED"/>
    <property type="match status" value="1"/>
</dbReference>
<protein>
    <recommendedName>
        <fullName evidence="9">MFS general substrate transporter</fullName>
    </recommendedName>
</protein>
<comment type="subcellular location">
    <subcellularLocation>
        <location evidence="1">Membrane</location>
        <topology evidence="1">Multi-pass membrane protein</topology>
    </subcellularLocation>
</comment>
<evidence type="ECO:0000256" key="4">
    <source>
        <dbReference type="ARBA" id="ARBA00023136"/>
    </source>
</evidence>